<evidence type="ECO:0000256" key="1">
    <source>
        <dbReference type="ARBA" id="ARBA00022676"/>
    </source>
</evidence>
<evidence type="ECO:0000259" key="3">
    <source>
        <dbReference type="Pfam" id="PF13439"/>
    </source>
</evidence>
<dbReference type="SUPFAM" id="SSF53756">
    <property type="entry name" value="UDP-Glycosyltransferase/glycogen phosphorylase"/>
    <property type="match status" value="1"/>
</dbReference>
<accession>A0A1C4ZDE0</accession>
<keyword evidence="5" id="KW-1185">Reference proteome</keyword>
<dbReference type="InterPro" id="IPR028098">
    <property type="entry name" value="Glyco_trans_4-like_N"/>
</dbReference>
<dbReference type="PANTHER" id="PTHR12526:SF630">
    <property type="entry name" value="GLYCOSYLTRANSFERASE"/>
    <property type="match status" value="1"/>
</dbReference>
<evidence type="ECO:0000256" key="2">
    <source>
        <dbReference type="ARBA" id="ARBA00022679"/>
    </source>
</evidence>
<dbReference type="Pfam" id="PF13439">
    <property type="entry name" value="Glyco_transf_4"/>
    <property type="match status" value="1"/>
</dbReference>
<proteinExistence type="predicted"/>
<protein>
    <submittedName>
        <fullName evidence="4">Glycosyltransferase involved in cell wall bisynthesis</fullName>
    </submittedName>
</protein>
<dbReference type="Proteomes" id="UP000199629">
    <property type="component" value="Unassembled WGS sequence"/>
</dbReference>
<dbReference type="PANTHER" id="PTHR12526">
    <property type="entry name" value="GLYCOSYLTRANSFERASE"/>
    <property type="match status" value="1"/>
</dbReference>
<name>A0A1C4ZDE0_9ACTN</name>
<dbReference type="RefSeq" id="WP_091269590.1">
    <property type="nucleotide sequence ID" value="NZ_FMCS01000013.1"/>
</dbReference>
<dbReference type="Gene3D" id="3.40.50.2000">
    <property type="entry name" value="Glycogen Phosphorylase B"/>
    <property type="match status" value="2"/>
</dbReference>
<feature type="domain" description="Glycosyltransferase subfamily 4-like N-terminal" evidence="3">
    <location>
        <begin position="15"/>
        <end position="167"/>
    </location>
</feature>
<organism evidence="4 5">
    <name type="scientific">Micromonospora chaiyaphumensis</name>
    <dbReference type="NCBI Taxonomy" id="307119"/>
    <lineage>
        <taxon>Bacteria</taxon>
        <taxon>Bacillati</taxon>
        <taxon>Actinomycetota</taxon>
        <taxon>Actinomycetes</taxon>
        <taxon>Micromonosporales</taxon>
        <taxon>Micromonosporaceae</taxon>
        <taxon>Micromonospora</taxon>
    </lineage>
</organism>
<gene>
    <name evidence="4" type="ORF">GA0070214_113157</name>
</gene>
<dbReference type="Pfam" id="PF13692">
    <property type="entry name" value="Glyco_trans_1_4"/>
    <property type="match status" value="1"/>
</dbReference>
<dbReference type="AlphaFoldDB" id="A0A1C4ZDE0"/>
<keyword evidence="1" id="KW-0328">Glycosyltransferase</keyword>
<dbReference type="GO" id="GO:0016757">
    <property type="term" value="F:glycosyltransferase activity"/>
    <property type="evidence" value="ECO:0007669"/>
    <property type="project" value="UniProtKB-KW"/>
</dbReference>
<evidence type="ECO:0000313" key="5">
    <source>
        <dbReference type="Proteomes" id="UP000199629"/>
    </source>
</evidence>
<reference evidence="5" key="1">
    <citation type="submission" date="2016-06" db="EMBL/GenBank/DDBJ databases">
        <authorList>
            <person name="Varghese N."/>
            <person name="Submissions Spin"/>
        </authorList>
    </citation>
    <scope>NUCLEOTIDE SEQUENCE [LARGE SCALE GENOMIC DNA]</scope>
    <source>
        <strain evidence="5">DSM 45246</strain>
    </source>
</reference>
<keyword evidence="2 4" id="KW-0808">Transferase</keyword>
<evidence type="ECO:0000313" key="4">
    <source>
        <dbReference type="EMBL" id="SCF30969.1"/>
    </source>
</evidence>
<sequence>MRMHFVLPQLEPYYGMERAAVLLMRSLRAAGVPVSATVLSRGVPPGIDDLDVDRLGVSSRITRLVEAVPPLRRRLRALPAETVIVSSGLWATVPVGAALAGSGRGFVAWEHSVLPARLAADRRVRALARVARTAALRPRLVVAVSEGVARTVRDLAPGQPVTTIPNPLPVGGFVPPRPVGSGAVRLVTTGALRPLKNHGDALAALALLPERYRLTLAGDGEERDLLASRARQLGVADRVAFLGRVADVRPLLAEADVLVHPSRAETFGLSLIEAAEAGLPVAALPVPALDELVPTLVPGVLAARSTPRALADAVLAVAGDHRPSHADFEKAWRARSAILDPAEVSRRWVETSTR</sequence>
<dbReference type="EMBL" id="FMCS01000013">
    <property type="protein sequence ID" value="SCF30969.1"/>
    <property type="molecule type" value="Genomic_DNA"/>
</dbReference>